<organism evidence="2 3">
    <name type="scientific">Roridomyces roridus</name>
    <dbReference type="NCBI Taxonomy" id="1738132"/>
    <lineage>
        <taxon>Eukaryota</taxon>
        <taxon>Fungi</taxon>
        <taxon>Dikarya</taxon>
        <taxon>Basidiomycota</taxon>
        <taxon>Agaricomycotina</taxon>
        <taxon>Agaricomycetes</taxon>
        <taxon>Agaricomycetidae</taxon>
        <taxon>Agaricales</taxon>
        <taxon>Marasmiineae</taxon>
        <taxon>Mycenaceae</taxon>
        <taxon>Roridomyces</taxon>
    </lineage>
</organism>
<feature type="compositionally biased region" description="Low complexity" evidence="1">
    <location>
        <begin position="185"/>
        <end position="194"/>
    </location>
</feature>
<reference evidence="2" key="1">
    <citation type="submission" date="2023-03" db="EMBL/GenBank/DDBJ databases">
        <title>Massive genome expansion in bonnet fungi (Mycena s.s.) driven by repeated elements and novel gene families across ecological guilds.</title>
        <authorList>
            <consortium name="Lawrence Berkeley National Laboratory"/>
            <person name="Harder C.B."/>
            <person name="Miyauchi S."/>
            <person name="Viragh M."/>
            <person name="Kuo A."/>
            <person name="Thoen E."/>
            <person name="Andreopoulos B."/>
            <person name="Lu D."/>
            <person name="Skrede I."/>
            <person name="Drula E."/>
            <person name="Henrissat B."/>
            <person name="Morin E."/>
            <person name="Kohler A."/>
            <person name="Barry K."/>
            <person name="LaButti K."/>
            <person name="Morin E."/>
            <person name="Salamov A."/>
            <person name="Lipzen A."/>
            <person name="Mereny Z."/>
            <person name="Hegedus B."/>
            <person name="Baldrian P."/>
            <person name="Stursova M."/>
            <person name="Weitz H."/>
            <person name="Taylor A."/>
            <person name="Grigoriev I.V."/>
            <person name="Nagy L.G."/>
            <person name="Martin F."/>
            <person name="Kauserud H."/>
        </authorList>
    </citation>
    <scope>NUCLEOTIDE SEQUENCE</scope>
    <source>
        <strain evidence="2">9284</strain>
    </source>
</reference>
<evidence type="ECO:0000313" key="2">
    <source>
        <dbReference type="EMBL" id="KAJ7643972.1"/>
    </source>
</evidence>
<feature type="compositionally biased region" description="Polar residues" evidence="1">
    <location>
        <begin position="111"/>
        <end position="122"/>
    </location>
</feature>
<dbReference type="EMBL" id="JARKIF010000003">
    <property type="protein sequence ID" value="KAJ7643972.1"/>
    <property type="molecule type" value="Genomic_DNA"/>
</dbReference>
<evidence type="ECO:0000313" key="3">
    <source>
        <dbReference type="Proteomes" id="UP001221142"/>
    </source>
</evidence>
<proteinExistence type="predicted"/>
<feature type="region of interest" description="Disordered" evidence="1">
    <location>
        <begin position="1"/>
        <end position="30"/>
    </location>
</feature>
<comment type="caution">
    <text evidence="2">The sequence shown here is derived from an EMBL/GenBank/DDBJ whole genome shotgun (WGS) entry which is preliminary data.</text>
</comment>
<accession>A0AAD7CAR4</accession>
<dbReference type="Proteomes" id="UP001221142">
    <property type="component" value="Unassembled WGS sequence"/>
</dbReference>
<dbReference type="AlphaFoldDB" id="A0AAD7CAR4"/>
<keyword evidence="3" id="KW-1185">Reference proteome</keyword>
<feature type="compositionally biased region" description="Polar residues" evidence="1">
    <location>
        <begin position="160"/>
        <end position="169"/>
    </location>
</feature>
<gene>
    <name evidence="2" type="ORF">FB45DRAFT_896557</name>
</gene>
<protein>
    <submittedName>
        <fullName evidence="2">Uncharacterized protein</fullName>
    </submittedName>
</protein>
<evidence type="ECO:0000256" key="1">
    <source>
        <dbReference type="SAM" id="MobiDB-lite"/>
    </source>
</evidence>
<feature type="region of interest" description="Disordered" evidence="1">
    <location>
        <begin position="245"/>
        <end position="264"/>
    </location>
</feature>
<sequence>MDLQPQESESAVKPVDSVQDTPQSEVEVESFSPIYGSPIANPYARMRRDRRDMALWSGDPESSPRKKPRLDSADATIPRGRAARAEPKPVLRDSIVTSTPPSPSEKVARVESTSSYLSQSPSFKLKNAPIPRLDVPTTTTSTGQPGRPVTPEPEPEPVLRNSNVASSSPPEKVARIESTPYLSQSPSSVKNAAVPPVPAVENAVRSGNVSPRKDPVWLDRLMADSQQRDIPSEVLGRPHVQLGPFSLIPSSRPPHTARAIHGSF</sequence>
<name>A0AAD7CAR4_9AGAR</name>
<feature type="region of interest" description="Disordered" evidence="1">
    <location>
        <begin position="54"/>
        <end position="194"/>
    </location>
</feature>